<proteinExistence type="predicted"/>
<sequence>MSPGLSGGNLPKHNLPVGILPLPQTHLPHTNLHNQPVSVKEQFNRQPKSDHSNPPPTNPKPTYFSKWNRKTVQSAIDNDLVVSFYVANLPQRWLPTDVHLVMSRFGEVMHVDGVTIEASVARLRNQTPGKKFTLAGTPRPGTLPERKHGSIVPPKSFAQAVQPILESHNRVAPQAIPPKNQVYVPRDESLVWLGSCVFGVLKNPMPFNSLKVLFHTNIGSDVHIIPIGGVSFLFRFKSNEDLQKLLQNKPDLVYTLFADFRAWKDEDTAFNQLCWVLVRGTPPGVWSEEFFKVLLEKVGGFIDWSQDTRSRARMDVTEILVLTTNMNCLNCALSVGIGGKQFDIGIIESQSDSLVWERSPSSSPAVCLHGGASMAGANAPASVPFPDVSAPAAYTPCQIPSSSRNPSLSVSTSPSRNSSLSVSTSSSSSKDPFNLLPIINQYMPNPTLSHSPLFSHSPKSIPSELFPSPNSLLSHLTPSSREPLFVIPPVSPMVSPTRDQSLLAHNLKPIIGTL</sequence>
<comment type="caution">
    <text evidence="2">The sequence shown here is derived from an EMBL/GenBank/DDBJ whole genome shotgun (WGS) entry which is preliminary data.</text>
</comment>
<evidence type="ECO:0000256" key="1">
    <source>
        <dbReference type="SAM" id="MobiDB-lite"/>
    </source>
</evidence>
<keyword evidence="3" id="KW-1185">Reference proteome</keyword>
<dbReference type="PANTHER" id="PTHR34427:SF5">
    <property type="entry name" value="DUF4283 DOMAIN-CONTAINING PROTEIN"/>
    <property type="match status" value="1"/>
</dbReference>
<evidence type="ECO:0000313" key="2">
    <source>
        <dbReference type="EMBL" id="KAJ4836619.1"/>
    </source>
</evidence>
<dbReference type="AlphaFoldDB" id="A0A9Q0FTR3"/>
<dbReference type="EMBL" id="JAKUCV010004062">
    <property type="protein sequence ID" value="KAJ4836619.1"/>
    <property type="molecule type" value="Genomic_DNA"/>
</dbReference>
<gene>
    <name evidence="2" type="ORF">Tsubulata_031853</name>
</gene>
<name>A0A9Q0FTR3_9ROSI</name>
<dbReference type="OrthoDB" id="861279at2759"/>
<dbReference type="Proteomes" id="UP001141552">
    <property type="component" value="Unassembled WGS sequence"/>
</dbReference>
<organism evidence="2 3">
    <name type="scientific">Turnera subulata</name>
    <dbReference type="NCBI Taxonomy" id="218843"/>
    <lineage>
        <taxon>Eukaryota</taxon>
        <taxon>Viridiplantae</taxon>
        <taxon>Streptophyta</taxon>
        <taxon>Embryophyta</taxon>
        <taxon>Tracheophyta</taxon>
        <taxon>Spermatophyta</taxon>
        <taxon>Magnoliopsida</taxon>
        <taxon>eudicotyledons</taxon>
        <taxon>Gunneridae</taxon>
        <taxon>Pentapetalae</taxon>
        <taxon>rosids</taxon>
        <taxon>fabids</taxon>
        <taxon>Malpighiales</taxon>
        <taxon>Passifloraceae</taxon>
        <taxon>Turnera</taxon>
    </lineage>
</organism>
<reference evidence="2" key="1">
    <citation type="submission" date="2022-02" db="EMBL/GenBank/DDBJ databases">
        <authorList>
            <person name="Henning P.M."/>
            <person name="McCubbin A.G."/>
            <person name="Shore J.S."/>
        </authorList>
    </citation>
    <scope>NUCLEOTIDE SEQUENCE</scope>
    <source>
        <strain evidence="2">F60SS</strain>
        <tissue evidence="2">Leaves</tissue>
    </source>
</reference>
<feature type="region of interest" description="Disordered" evidence="1">
    <location>
        <begin position="130"/>
        <end position="149"/>
    </location>
</feature>
<feature type="region of interest" description="Disordered" evidence="1">
    <location>
        <begin position="399"/>
        <end position="430"/>
    </location>
</feature>
<feature type="compositionally biased region" description="Polar residues" evidence="1">
    <location>
        <begin position="27"/>
        <end position="37"/>
    </location>
</feature>
<feature type="compositionally biased region" description="Low complexity" evidence="1">
    <location>
        <begin position="401"/>
        <end position="429"/>
    </location>
</feature>
<protein>
    <recommendedName>
        <fullName evidence="4">DUF4283 domain-containing protein</fullName>
    </recommendedName>
</protein>
<evidence type="ECO:0000313" key="3">
    <source>
        <dbReference type="Proteomes" id="UP001141552"/>
    </source>
</evidence>
<feature type="region of interest" description="Disordered" evidence="1">
    <location>
        <begin position="1"/>
        <end position="63"/>
    </location>
</feature>
<accession>A0A9Q0FTR3</accession>
<evidence type="ECO:0008006" key="4">
    <source>
        <dbReference type="Google" id="ProtNLM"/>
    </source>
</evidence>
<dbReference type="PANTHER" id="PTHR34427">
    <property type="entry name" value="DUF4283 DOMAIN PROTEIN"/>
    <property type="match status" value="1"/>
</dbReference>
<reference evidence="2" key="2">
    <citation type="journal article" date="2023" name="Plants (Basel)">
        <title>Annotation of the Turnera subulata (Passifloraceae) Draft Genome Reveals the S-Locus Evolved after the Divergence of Turneroideae from Passifloroideae in a Stepwise Manner.</title>
        <authorList>
            <person name="Henning P.M."/>
            <person name="Roalson E.H."/>
            <person name="Mir W."/>
            <person name="McCubbin A.G."/>
            <person name="Shore J.S."/>
        </authorList>
    </citation>
    <scope>NUCLEOTIDE SEQUENCE</scope>
    <source>
        <strain evidence="2">F60SS</strain>
    </source>
</reference>